<dbReference type="Proteomes" id="UP000799770">
    <property type="component" value="Unassembled WGS sequence"/>
</dbReference>
<sequence>MEQQPFQGQQEVDTRLPFRTGWPILPVLPVETSSLNARVWSTELDPTDVQQFSNILSHNDVYMRHIFFAHRHNKGVPVSERKPTLVVYSDIQKEGQNIENWRQAVRDIRNMLKEQGINNITVEITDYRASDMDKIETDLIMPNEKEVLDAWTELAPRIVQRLSSHNYLSIELLHRNWIGAQEGAKATVVICAADANDSRWWDETIPAVRALLPSFLGIELLYLRTICAMDESGSLDRNKKEDDRLDKIRHKLDMMRYLHPESIHMGASCGRKWKGEEVSLVGQEHLLAQESGTLGGLIKFEDVAQQFGLSNHHVFFEGKDYDGKEKEKISEPLRPGSALISAGIPILSPSNADLSRKHLAVQQEIADIEDQHSLLRNKHIPDANKWLSHTAQGISALNDIVCRLDPDVGTIYASSGSRSIRNKEMENLFRGTWESDWCLIQINADKTIEKTTPRLWVNEEPTQATVYHSISPFQIYDVMKYGRTSGKTIGTVSAAMTILRKETDDLPPLPKNTEKFPSVSLFGKPGEPVPRTGNNTQGGEIPTRICHAVRSRQQGRHFMASGDSGCFVLLDPPDETPRKVSPIVGLGFGHNGATGTAYMMPFDLVVNDIQDVTGQTVVLPKYDGEATPAPPRTSATRMDGSSKGIYSCYFLYFSYS</sequence>
<dbReference type="AlphaFoldDB" id="A0A6A5ZAA0"/>
<dbReference type="OrthoDB" id="5351220at2759"/>
<keyword evidence="3" id="KW-1185">Reference proteome</keyword>
<accession>A0A6A5ZAA0</accession>
<dbReference type="EMBL" id="ML977321">
    <property type="protein sequence ID" value="KAF2116014.1"/>
    <property type="molecule type" value="Genomic_DNA"/>
</dbReference>
<organism evidence="2 3">
    <name type="scientific">Lophiotrema nucula</name>
    <dbReference type="NCBI Taxonomy" id="690887"/>
    <lineage>
        <taxon>Eukaryota</taxon>
        <taxon>Fungi</taxon>
        <taxon>Dikarya</taxon>
        <taxon>Ascomycota</taxon>
        <taxon>Pezizomycotina</taxon>
        <taxon>Dothideomycetes</taxon>
        <taxon>Pleosporomycetidae</taxon>
        <taxon>Pleosporales</taxon>
        <taxon>Lophiotremataceae</taxon>
        <taxon>Lophiotrema</taxon>
    </lineage>
</organism>
<evidence type="ECO:0000313" key="3">
    <source>
        <dbReference type="Proteomes" id="UP000799770"/>
    </source>
</evidence>
<reference evidence="2" key="1">
    <citation type="journal article" date="2020" name="Stud. Mycol.">
        <title>101 Dothideomycetes genomes: a test case for predicting lifestyles and emergence of pathogens.</title>
        <authorList>
            <person name="Haridas S."/>
            <person name="Albert R."/>
            <person name="Binder M."/>
            <person name="Bloem J."/>
            <person name="Labutti K."/>
            <person name="Salamov A."/>
            <person name="Andreopoulos B."/>
            <person name="Baker S."/>
            <person name="Barry K."/>
            <person name="Bills G."/>
            <person name="Bluhm B."/>
            <person name="Cannon C."/>
            <person name="Castanera R."/>
            <person name="Culley D."/>
            <person name="Daum C."/>
            <person name="Ezra D."/>
            <person name="Gonzalez J."/>
            <person name="Henrissat B."/>
            <person name="Kuo A."/>
            <person name="Liang C."/>
            <person name="Lipzen A."/>
            <person name="Lutzoni F."/>
            <person name="Magnuson J."/>
            <person name="Mondo S."/>
            <person name="Nolan M."/>
            <person name="Ohm R."/>
            <person name="Pangilinan J."/>
            <person name="Park H.-J."/>
            <person name="Ramirez L."/>
            <person name="Alfaro M."/>
            <person name="Sun H."/>
            <person name="Tritt A."/>
            <person name="Yoshinaga Y."/>
            <person name="Zwiers L.-H."/>
            <person name="Turgeon B."/>
            <person name="Goodwin S."/>
            <person name="Spatafora J."/>
            <person name="Crous P."/>
            <person name="Grigoriev I."/>
        </authorList>
    </citation>
    <scope>NUCLEOTIDE SEQUENCE</scope>
    <source>
        <strain evidence="2">CBS 627.86</strain>
    </source>
</reference>
<proteinExistence type="predicted"/>
<gene>
    <name evidence="2" type="ORF">BDV96DRAFT_598798</name>
</gene>
<evidence type="ECO:0000256" key="1">
    <source>
        <dbReference type="SAM" id="MobiDB-lite"/>
    </source>
</evidence>
<protein>
    <submittedName>
        <fullName evidence="2">Uncharacterized protein</fullName>
    </submittedName>
</protein>
<evidence type="ECO:0000313" key="2">
    <source>
        <dbReference type="EMBL" id="KAF2116014.1"/>
    </source>
</evidence>
<name>A0A6A5ZAA0_9PLEO</name>
<feature type="region of interest" description="Disordered" evidence="1">
    <location>
        <begin position="505"/>
        <end position="541"/>
    </location>
</feature>